<organism evidence="2">
    <name type="scientific">Pararge aegeria</name>
    <name type="common">speckled wood butterfly</name>
    <dbReference type="NCBI Taxonomy" id="116150"/>
    <lineage>
        <taxon>Eukaryota</taxon>
        <taxon>Metazoa</taxon>
        <taxon>Ecdysozoa</taxon>
        <taxon>Arthropoda</taxon>
        <taxon>Hexapoda</taxon>
        <taxon>Insecta</taxon>
        <taxon>Pterygota</taxon>
        <taxon>Neoptera</taxon>
        <taxon>Endopterygota</taxon>
        <taxon>Lepidoptera</taxon>
        <taxon>Glossata</taxon>
        <taxon>Ditrysia</taxon>
        <taxon>Papilionoidea</taxon>
        <taxon>Nymphalidae</taxon>
        <taxon>Satyrinae</taxon>
        <taxon>Satyrini</taxon>
        <taxon>Parargina</taxon>
        <taxon>Pararge</taxon>
    </lineage>
</organism>
<name>S4NQZ1_9NEOP</name>
<proteinExistence type="predicted"/>
<sequence length="132" mass="14876">MREDNMSISNAEASDESDLETDPEKIKSKLEKCEEELFRLRSPAAPGLGVTEVPVEHYQLEDLLQQIMPALSENYDTTFLEDYLRVLQNEEEAVIKSVTHNVLAAVEDALRQQAGRRDDPLGGQRVVLCAFL</sequence>
<evidence type="ECO:0000256" key="1">
    <source>
        <dbReference type="SAM" id="MobiDB-lite"/>
    </source>
</evidence>
<dbReference type="AlphaFoldDB" id="S4NQZ1"/>
<feature type="non-terminal residue" evidence="2">
    <location>
        <position position="132"/>
    </location>
</feature>
<feature type="compositionally biased region" description="Polar residues" evidence="1">
    <location>
        <begin position="1"/>
        <end position="12"/>
    </location>
</feature>
<feature type="region of interest" description="Disordered" evidence="1">
    <location>
        <begin position="1"/>
        <end position="26"/>
    </location>
</feature>
<accession>S4NQZ1</accession>
<evidence type="ECO:0000313" key="2">
    <source>
        <dbReference type="EMBL" id="JAA77903.1"/>
    </source>
</evidence>
<dbReference type="EMBL" id="GAIX01014657">
    <property type="protein sequence ID" value="JAA77903.1"/>
    <property type="molecule type" value="Transcribed_RNA"/>
</dbReference>
<reference evidence="2" key="1">
    <citation type="journal article" date="2013" name="BMC Genomics">
        <title>Unscrambling butterfly oogenesis.</title>
        <authorList>
            <person name="Carter J.M."/>
            <person name="Baker S.C."/>
            <person name="Pink R."/>
            <person name="Carter D.R."/>
            <person name="Collins A."/>
            <person name="Tomlin J."/>
            <person name="Gibbs M."/>
            <person name="Breuker C.J."/>
        </authorList>
    </citation>
    <scope>NUCLEOTIDE SEQUENCE</scope>
    <source>
        <tissue evidence="2">Ovary</tissue>
    </source>
</reference>
<reference evidence="2" key="2">
    <citation type="submission" date="2013-05" db="EMBL/GenBank/DDBJ databases">
        <authorList>
            <person name="Carter J.-M."/>
            <person name="Baker S.C."/>
            <person name="Pink R."/>
            <person name="Carter D.R.F."/>
            <person name="Collins A."/>
            <person name="Tomlin J."/>
            <person name="Gibbs M."/>
            <person name="Breuker C.J."/>
        </authorList>
    </citation>
    <scope>NUCLEOTIDE SEQUENCE</scope>
    <source>
        <tissue evidence="2">Ovary</tissue>
    </source>
</reference>
<protein>
    <submittedName>
        <fullName evidence="2">Uncharacterized protein</fullName>
    </submittedName>
</protein>